<feature type="domain" description="Glycosyltransferase 2-like" evidence="4">
    <location>
        <begin position="40"/>
        <end position="178"/>
    </location>
</feature>
<protein>
    <submittedName>
        <fullName evidence="5">Glycosyltransferase family 2 protein</fullName>
    </submittedName>
</protein>
<dbReference type="CDD" id="cd04186">
    <property type="entry name" value="GT_2_like_c"/>
    <property type="match status" value="1"/>
</dbReference>
<comment type="similarity">
    <text evidence="1">Belongs to the glycosyltransferase 2 family.</text>
</comment>
<dbReference type="GO" id="GO:0016757">
    <property type="term" value="F:glycosyltransferase activity"/>
    <property type="evidence" value="ECO:0007669"/>
    <property type="project" value="UniProtKB-KW"/>
</dbReference>
<reference evidence="6" key="1">
    <citation type="submission" date="2017-09" db="EMBL/GenBank/DDBJ databases">
        <title>Depth-based differentiation of microbial function through sediment-hosted aquifers and enrichment of novel symbionts in the deep terrestrial subsurface.</title>
        <authorList>
            <person name="Probst A.J."/>
            <person name="Ladd B."/>
            <person name="Jarett J.K."/>
            <person name="Geller-Mcgrath D.E."/>
            <person name="Sieber C.M.K."/>
            <person name="Emerson J.B."/>
            <person name="Anantharaman K."/>
            <person name="Thomas B.C."/>
            <person name="Malmstrom R."/>
            <person name="Stieglmeier M."/>
            <person name="Klingl A."/>
            <person name="Woyke T."/>
            <person name="Ryan C.M."/>
            <person name="Banfield J.F."/>
        </authorList>
    </citation>
    <scope>NUCLEOTIDE SEQUENCE [LARGE SCALE GENOMIC DNA]</scope>
</reference>
<comment type="caution">
    <text evidence="5">The sequence shown here is derived from an EMBL/GenBank/DDBJ whole genome shotgun (WGS) entry which is preliminary data.</text>
</comment>
<dbReference type="PANTHER" id="PTHR43179:SF12">
    <property type="entry name" value="GALACTOFURANOSYLTRANSFERASE GLFT2"/>
    <property type="match status" value="1"/>
</dbReference>
<evidence type="ECO:0000256" key="1">
    <source>
        <dbReference type="ARBA" id="ARBA00006739"/>
    </source>
</evidence>
<evidence type="ECO:0000256" key="3">
    <source>
        <dbReference type="ARBA" id="ARBA00022679"/>
    </source>
</evidence>
<accession>A0A2M6WWR0</accession>
<evidence type="ECO:0000259" key="4">
    <source>
        <dbReference type="Pfam" id="PF00535"/>
    </source>
</evidence>
<dbReference type="PANTHER" id="PTHR43179">
    <property type="entry name" value="RHAMNOSYLTRANSFERASE WBBL"/>
    <property type="match status" value="1"/>
</dbReference>
<dbReference type="InterPro" id="IPR001173">
    <property type="entry name" value="Glyco_trans_2-like"/>
</dbReference>
<organism evidence="5 6">
    <name type="scientific">Candidatus Berkelbacteria bacterium CG10_big_fil_rev_8_21_14_0_10_41_12</name>
    <dbReference type="NCBI Taxonomy" id="1974513"/>
    <lineage>
        <taxon>Bacteria</taxon>
        <taxon>Candidatus Berkelbacteria</taxon>
    </lineage>
</organism>
<keyword evidence="2" id="KW-0328">Glycosyltransferase</keyword>
<evidence type="ECO:0000313" key="5">
    <source>
        <dbReference type="EMBL" id="PIT97209.1"/>
    </source>
</evidence>
<dbReference type="Pfam" id="PF00535">
    <property type="entry name" value="Glycos_transf_2"/>
    <property type="match status" value="1"/>
</dbReference>
<evidence type="ECO:0000313" key="6">
    <source>
        <dbReference type="Proteomes" id="UP000228596"/>
    </source>
</evidence>
<gene>
    <name evidence="5" type="ORF">COT77_02675</name>
</gene>
<dbReference type="EMBL" id="PEZV01000028">
    <property type="protein sequence ID" value="PIT97209.1"/>
    <property type="molecule type" value="Genomic_DNA"/>
</dbReference>
<name>A0A2M6WWR0_9BACT</name>
<proteinExistence type="inferred from homology"/>
<evidence type="ECO:0000256" key="2">
    <source>
        <dbReference type="ARBA" id="ARBA00022676"/>
    </source>
</evidence>
<dbReference type="Proteomes" id="UP000228596">
    <property type="component" value="Unassembled WGS sequence"/>
</dbReference>
<sequence length="345" mass="39360">MLGGVVRYIFIKSLRGHKKIKNSGIMSKSMQNEQSKVFLIILNWNGRKMTLDCLESLVSSIKYQVLSMEIVVVDNGSTDDSVLKIENFNIENSLKIKNFKLKIIKKPKNLGFAEGNNVGIKYALENGADYICLLNNDTRVDPDFLTELINTAESDEKIGIVGGKIYFEKGYEFHKERYKKEDLGKVIWYAGGVIDWKNIYASHRGLDEVDEGQFEAVIDTDYVNGCLLLAKREVFEKIGVFNAGYYMYFEDVDLSLRAKKAGFKLKYCPKSHIWHLIAGSSGIGSGLNDYFTTRNRLLFGMKYAPFRSKGALLKESFRMLKNGRPWQRAGVRDFYLGRFGKGSWK</sequence>
<dbReference type="InterPro" id="IPR029044">
    <property type="entry name" value="Nucleotide-diphossugar_trans"/>
</dbReference>
<keyword evidence="3 5" id="KW-0808">Transferase</keyword>
<dbReference type="SUPFAM" id="SSF53448">
    <property type="entry name" value="Nucleotide-diphospho-sugar transferases"/>
    <property type="match status" value="1"/>
</dbReference>
<dbReference type="AlphaFoldDB" id="A0A2M6WWR0"/>
<dbReference type="Gene3D" id="3.90.550.10">
    <property type="entry name" value="Spore Coat Polysaccharide Biosynthesis Protein SpsA, Chain A"/>
    <property type="match status" value="1"/>
</dbReference>